<evidence type="ECO:0000313" key="3">
    <source>
        <dbReference type="Proteomes" id="UP000053257"/>
    </source>
</evidence>
<keyword evidence="3" id="KW-1185">Reference proteome</keyword>
<proteinExistence type="predicted"/>
<keyword evidence="1" id="KW-0472">Membrane</keyword>
<dbReference type="HOGENOM" id="CLU_3107161_0_0_1"/>
<keyword evidence="1" id="KW-0812">Transmembrane</keyword>
<protein>
    <submittedName>
        <fullName evidence="2">Uncharacterized protein</fullName>
    </submittedName>
</protein>
<sequence length="51" mass="6066">MWLYAAPKFLTKDMYGRIYRLVAWFVFWMLSALTAFSRSRLSNLGNAWPSM</sequence>
<evidence type="ECO:0000256" key="1">
    <source>
        <dbReference type="SAM" id="Phobius"/>
    </source>
</evidence>
<evidence type="ECO:0000313" key="2">
    <source>
        <dbReference type="EMBL" id="KIP05999.1"/>
    </source>
</evidence>
<dbReference type="EMBL" id="KN840528">
    <property type="protein sequence ID" value="KIP05999.1"/>
    <property type="molecule type" value="Genomic_DNA"/>
</dbReference>
<accession>A0A0C3NLS7</accession>
<dbReference type="AlphaFoldDB" id="A0A0C3NLS7"/>
<name>A0A0C3NLS7_PHLG1</name>
<dbReference type="Proteomes" id="UP000053257">
    <property type="component" value="Unassembled WGS sequence"/>
</dbReference>
<reference evidence="2 3" key="1">
    <citation type="journal article" date="2014" name="PLoS Genet.">
        <title>Analysis of the Phlebiopsis gigantea genome, transcriptome and secretome provides insight into its pioneer colonization strategies of wood.</title>
        <authorList>
            <person name="Hori C."/>
            <person name="Ishida T."/>
            <person name="Igarashi K."/>
            <person name="Samejima M."/>
            <person name="Suzuki H."/>
            <person name="Master E."/>
            <person name="Ferreira P."/>
            <person name="Ruiz-Duenas F.J."/>
            <person name="Held B."/>
            <person name="Canessa P."/>
            <person name="Larrondo L.F."/>
            <person name="Schmoll M."/>
            <person name="Druzhinina I.S."/>
            <person name="Kubicek C.P."/>
            <person name="Gaskell J.A."/>
            <person name="Kersten P."/>
            <person name="St John F."/>
            <person name="Glasner J."/>
            <person name="Sabat G."/>
            <person name="Splinter BonDurant S."/>
            <person name="Syed K."/>
            <person name="Yadav J."/>
            <person name="Mgbeahuruike A.C."/>
            <person name="Kovalchuk A."/>
            <person name="Asiegbu F.O."/>
            <person name="Lackner G."/>
            <person name="Hoffmeister D."/>
            <person name="Rencoret J."/>
            <person name="Gutierrez A."/>
            <person name="Sun H."/>
            <person name="Lindquist E."/>
            <person name="Barry K."/>
            <person name="Riley R."/>
            <person name="Grigoriev I.V."/>
            <person name="Henrissat B."/>
            <person name="Kues U."/>
            <person name="Berka R.M."/>
            <person name="Martinez A.T."/>
            <person name="Covert S.F."/>
            <person name="Blanchette R.A."/>
            <person name="Cullen D."/>
        </authorList>
    </citation>
    <scope>NUCLEOTIDE SEQUENCE [LARGE SCALE GENOMIC DNA]</scope>
    <source>
        <strain evidence="2 3">11061_1 CR5-6</strain>
    </source>
</reference>
<gene>
    <name evidence="2" type="ORF">PHLGIDRAFT_478673</name>
</gene>
<keyword evidence="1" id="KW-1133">Transmembrane helix</keyword>
<organism evidence="2 3">
    <name type="scientific">Phlebiopsis gigantea (strain 11061_1 CR5-6)</name>
    <name type="common">White-rot fungus</name>
    <name type="synonym">Peniophora gigantea</name>
    <dbReference type="NCBI Taxonomy" id="745531"/>
    <lineage>
        <taxon>Eukaryota</taxon>
        <taxon>Fungi</taxon>
        <taxon>Dikarya</taxon>
        <taxon>Basidiomycota</taxon>
        <taxon>Agaricomycotina</taxon>
        <taxon>Agaricomycetes</taxon>
        <taxon>Polyporales</taxon>
        <taxon>Phanerochaetaceae</taxon>
        <taxon>Phlebiopsis</taxon>
    </lineage>
</organism>
<feature type="transmembrane region" description="Helical" evidence="1">
    <location>
        <begin position="21"/>
        <end position="41"/>
    </location>
</feature>